<accession>A0A327S7C9</accession>
<evidence type="ECO:0000259" key="1">
    <source>
        <dbReference type="Pfam" id="PF04326"/>
    </source>
</evidence>
<dbReference type="Gene3D" id="3.30.950.30">
    <property type="entry name" value="Schlafen, AAA domain"/>
    <property type="match status" value="1"/>
</dbReference>
<comment type="caution">
    <text evidence="2">The sequence shown here is derived from an EMBL/GenBank/DDBJ whole genome shotgun (WGS) entry which is preliminary data.</text>
</comment>
<dbReference type="OrthoDB" id="800010at2"/>
<dbReference type="Pfam" id="PF04326">
    <property type="entry name" value="SLFN_AlbA_2"/>
    <property type="match status" value="1"/>
</dbReference>
<dbReference type="AlphaFoldDB" id="A0A327S7C9"/>
<sequence length="385" mass="44947">MPTIDELIKYHQEGEFLDFKREEYKSIKKHKLVIDVLSFANSEHQGDKFIIIGIEKVQNVVTIFDVQNADDAGIIQQTITDNIKPSLKISYTEHQYLNKNIVILTILNPENKPYAMKKRLNDPSNKVVLKEDSMKIRIGNINIDMRLEDLEKIYSKKFDSKPNFQGKVKIFFKDNEDTRIQLKSIGSPELPSKKEWLRIQDSIMRLEDAIHHEDNEAVDSQYAGLRQNEDRKRAIHTLKAQQNNVTITYRYQDYYLLGEILSNKLNFGILNNGDFPLKNATLIIDIPQYEGLHIVPRVLTKEEYGKAKDNDLRYYPKISKLPDGSNKLFIDVDDIKHKLPQLLLLSDIRLYFYDKMIGTSIKLNLTLHAENYQEILKFELFIDVV</sequence>
<name>A0A327S7C9_9SPHI</name>
<dbReference type="EMBL" id="QLLR01000028">
    <property type="protein sequence ID" value="RAJ24990.1"/>
    <property type="molecule type" value="Genomic_DNA"/>
</dbReference>
<gene>
    <name evidence="2" type="ORF">LY11_04177</name>
</gene>
<organism evidence="2 3">
    <name type="scientific">Pedobacter cryoconitis</name>
    <dbReference type="NCBI Taxonomy" id="188932"/>
    <lineage>
        <taxon>Bacteria</taxon>
        <taxon>Pseudomonadati</taxon>
        <taxon>Bacteroidota</taxon>
        <taxon>Sphingobacteriia</taxon>
        <taxon>Sphingobacteriales</taxon>
        <taxon>Sphingobacteriaceae</taxon>
        <taxon>Pedobacter</taxon>
    </lineage>
</organism>
<evidence type="ECO:0000313" key="2">
    <source>
        <dbReference type="EMBL" id="RAJ24990.1"/>
    </source>
</evidence>
<dbReference type="GO" id="GO:0003677">
    <property type="term" value="F:DNA binding"/>
    <property type="evidence" value="ECO:0007669"/>
    <property type="project" value="UniProtKB-KW"/>
</dbReference>
<evidence type="ECO:0000313" key="3">
    <source>
        <dbReference type="Proteomes" id="UP000249754"/>
    </source>
</evidence>
<feature type="domain" description="Schlafen AlbA-2" evidence="1">
    <location>
        <begin position="13"/>
        <end position="134"/>
    </location>
</feature>
<dbReference type="InterPro" id="IPR007421">
    <property type="entry name" value="Schlafen_AlbA_2_dom"/>
</dbReference>
<keyword evidence="2" id="KW-0238">DNA-binding</keyword>
<reference evidence="2 3" key="1">
    <citation type="submission" date="2018-06" db="EMBL/GenBank/DDBJ databases">
        <title>Genomic Encyclopedia of Archaeal and Bacterial Type Strains, Phase II (KMG-II): from individual species to whole genera.</title>
        <authorList>
            <person name="Goeker M."/>
        </authorList>
    </citation>
    <scope>NUCLEOTIDE SEQUENCE [LARGE SCALE GENOMIC DNA]</scope>
    <source>
        <strain evidence="2 3">DSM 14825</strain>
    </source>
</reference>
<dbReference type="RefSeq" id="WP_111635546.1">
    <property type="nucleotide sequence ID" value="NZ_QLLR01000028.1"/>
</dbReference>
<dbReference type="InterPro" id="IPR038461">
    <property type="entry name" value="Schlafen_AlbA_2_dom_sf"/>
</dbReference>
<dbReference type="Proteomes" id="UP000249754">
    <property type="component" value="Unassembled WGS sequence"/>
</dbReference>
<protein>
    <submittedName>
        <fullName evidence="2">Putative DNA-binding protein</fullName>
    </submittedName>
</protein>
<proteinExistence type="predicted"/>